<protein>
    <submittedName>
        <fullName evidence="1">Uncharacterized protein</fullName>
    </submittedName>
</protein>
<organism evidence="1 2">
    <name type="scientific">Solanum verrucosum</name>
    <dbReference type="NCBI Taxonomy" id="315347"/>
    <lineage>
        <taxon>Eukaryota</taxon>
        <taxon>Viridiplantae</taxon>
        <taxon>Streptophyta</taxon>
        <taxon>Embryophyta</taxon>
        <taxon>Tracheophyta</taxon>
        <taxon>Spermatophyta</taxon>
        <taxon>Magnoliopsida</taxon>
        <taxon>eudicotyledons</taxon>
        <taxon>Gunneridae</taxon>
        <taxon>Pentapetalae</taxon>
        <taxon>asterids</taxon>
        <taxon>lamiids</taxon>
        <taxon>Solanales</taxon>
        <taxon>Solanaceae</taxon>
        <taxon>Solanoideae</taxon>
        <taxon>Solaneae</taxon>
        <taxon>Solanum</taxon>
    </lineage>
</organism>
<dbReference type="EMBL" id="CP133622">
    <property type="protein sequence ID" value="WMV53163.1"/>
    <property type="molecule type" value="Genomic_DNA"/>
</dbReference>
<dbReference type="Proteomes" id="UP001234989">
    <property type="component" value="Chromosome 11"/>
</dbReference>
<name>A0AAF0ZXB7_SOLVR</name>
<keyword evidence="2" id="KW-1185">Reference proteome</keyword>
<sequence>MRLDINEVYRSRGKNDARCYPNNIEWISSSFSWLVNDAVRWMPHRCQCVTFHSLKNFRTAISTCQCASLGHVKGVLQMS</sequence>
<dbReference type="AlphaFoldDB" id="A0AAF0ZXB7"/>
<evidence type="ECO:0000313" key="2">
    <source>
        <dbReference type="Proteomes" id="UP001234989"/>
    </source>
</evidence>
<accession>A0AAF0ZXB7</accession>
<reference evidence="1" key="1">
    <citation type="submission" date="2023-08" db="EMBL/GenBank/DDBJ databases">
        <title>A de novo genome assembly of Solanum verrucosum Schlechtendal, a Mexican diploid species geographically isolated from the other diploid A-genome species in potato relatives.</title>
        <authorList>
            <person name="Hosaka K."/>
        </authorList>
    </citation>
    <scope>NUCLEOTIDE SEQUENCE</scope>
    <source>
        <tissue evidence="1">Young leaves</tissue>
    </source>
</reference>
<evidence type="ECO:0000313" key="1">
    <source>
        <dbReference type="EMBL" id="WMV53163.1"/>
    </source>
</evidence>
<gene>
    <name evidence="1" type="ORF">MTR67_046548</name>
</gene>
<proteinExistence type="predicted"/>